<dbReference type="EMBL" id="QZKI01000119">
    <property type="protein sequence ID" value="RJP66115.1"/>
    <property type="molecule type" value="Genomic_DNA"/>
</dbReference>
<evidence type="ECO:0000313" key="2">
    <source>
        <dbReference type="Proteomes" id="UP000285961"/>
    </source>
</evidence>
<dbReference type="Proteomes" id="UP000285961">
    <property type="component" value="Unassembled WGS sequence"/>
</dbReference>
<comment type="caution">
    <text evidence="1">The sequence shown here is derived from an EMBL/GenBank/DDBJ whole genome shotgun (WGS) entry which is preliminary data.</text>
</comment>
<proteinExistence type="predicted"/>
<evidence type="ECO:0000313" key="1">
    <source>
        <dbReference type="EMBL" id="RJP66115.1"/>
    </source>
</evidence>
<gene>
    <name evidence="1" type="ORF">C4532_16555</name>
</gene>
<reference evidence="1 2" key="1">
    <citation type="journal article" date="2017" name="ISME J.">
        <title>Energy and carbon metabolisms in a deep terrestrial subsurface fluid microbial community.</title>
        <authorList>
            <person name="Momper L."/>
            <person name="Jungbluth S.P."/>
            <person name="Lee M.D."/>
            <person name="Amend J.P."/>
        </authorList>
    </citation>
    <scope>NUCLEOTIDE SEQUENCE [LARGE SCALE GENOMIC DNA]</scope>
    <source>
        <strain evidence="1">SURF_17</strain>
    </source>
</reference>
<name>A0A419ERK5_9BACT</name>
<organism evidence="1 2">
    <name type="scientific">Candidatus Abyssobacteria bacterium SURF_17</name>
    <dbReference type="NCBI Taxonomy" id="2093361"/>
    <lineage>
        <taxon>Bacteria</taxon>
        <taxon>Pseudomonadati</taxon>
        <taxon>Candidatus Hydrogenedentota</taxon>
        <taxon>Candidatus Abyssobacteria</taxon>
    </lineage>
</organism>
<sequence length="77" mass="8358">MQNTTSAEPYVRGEALRLVGLAAQTGQGILLKPAVLMHLTTGCGCGTLPHESKTLRNEFIKQWLRSVRVLAGSYGLF</sequence>
<protein>
    <submittedName>
        <fullName evidence="1">Uncharacterized protein</fullName>
    </submittedName>
</protein>
<accession>A0A419ERK5</accession>
<dbReference type="AlphaFoldDB" id="A0A419ERK5"/>